<feature type="domain" description="DinB-like" evidence="1">
    <location>
        <begin position="34"/>
        <end position="164"/>
    </location>
</feature>
<evidence type="ECO:0000313" key="2">
    <source>
        <dbReference type="EMBL" id="REE02129.1"/>
    </source>
</evidence>
<organism evidence="2 3">
    <name type="scientific">Marinoscillum furvescens DSM 4134</name>
    <dbReference type="NCBI Taxonomy" id="1122208"/>
    <lineage>
        <taxon>Bacteria</taxon>
        <taxon>Pseudomonadati</taxon>
        <taxon>Bacteroidota</taxon>
        <taxon>Cytophagia</taxon>
        <taxon>Cytophagales</taxon>
        <taxon>Reichenbachiellaceae</taxon>
        <taxon>Marinoscillum</taxon>
    </lineage>
</organism>
<sequence length="173" mass="19818">MNKINKPAPAEYAHFYSGYISEVGDENILAFLKKQSKEFVEYIKQIPDEKLLYKYEAGKWSVAEVLGHIIDTERVMAYRALRFARGDKAILSGYDQDEYVAAGRFDERSLSSLVAEFEGLRVSNLEFAQTLNEEESVRTGEANGAVFSVRALLYVMAGHLQHHWDILQQRYLD</sequence>
<evidence type="ECO:0000259" key="1">
    <source>
        <dbReference type="Pfam" id="PF12867"/>
    </source>
</evidence>
<dbReference type="InterPro" id="IPR024775">
    <property type="entry name" value="DinB-like"/>
</dbReference>
<dbReference type="RefSeq" id="WP_115866663.1">
    <property type="nucleotide sequence ID" value="NZ_QREG01000002.1"/>
</dbReference>
<dbReference type="InterPro" id="IPR034660">
    <property type="entry name" value="DinB/YfiT-like"/>
</dbReference>
<dbReference type="EMBL" id="QREG01000002">
    <property type="protein sequence ID" value="REE02129.1"/>
    <property type="molecule type" value="Genomic_DNA"/>
</dbReference>
<keyword evidence="3" id="KW-1185">Reference proteome</keyword>
<protein>
    <submittedName>
        <fullName evidence="2">DinB family protein</fullName>
    </submittedName>
</protein>
<dbReference type="OrthoDB" id="9793216at2"/>
<accession>A0A3D9L6Z9</accession>
<comment type="caution">
    <text evidence="2">The sequence shown here is derived from an EMBL/GenBank/DDBJ whole genome shotgun (WGS) entry which is preliminary data.</text>
</comment>
<dbReference type="Proteomes" id="UP000256779">
    <property type="component" value="Unassembled WGS sequence"/>
</dbReference>
<reference evidence="2 3" key="1">
    <citation type="submission" date="2018-07" db="EMBL/GenBank/DDBJ databases">
        <title>Genomic Encyclopedia of Type Strains, Phase IV (KMG-IV): sequencing the most valuable type-strain genomes for metagenomic binning, comparative biology and taxonomic classification.</title>
        <authorList>
            <person name="Goeker M."/>
        </authorList>
    </citation>
    <scope>NUCLEOTIDE SEQUENCE [LARGE SCALE GENOMIC DNA]</scope>
    <source>
        <strain evidence="2 3">DSM 4134</strain>
    </source>
</reference>
<dbReference type="Pfam" id="PF12867">
    <property type="entry name" value="DinB_2"/>
    <property type="match status" value="1"/>
</dbReference>
<name>A0A3D9L6Z9_MARFU</name>
<dbReference type="SUPFAM" id="SSF109854">
    <property type="entry name" value="DinB/YfiT-like putative metalloenzymes"/>
    <property type="match status" value="1"/>
</dbReference>
<dbReference type="Gene3D" id="1.20.120.450">
    <property type="entry name" value="dinb family like domain"/>
    <property type="match status" value="1"/>
</dbReference>
<gene>
    <name evidence="2" type="ORF">C7460_102153</name>
</gene>
<dbReference type="AlphaFoldDB" id="A0A3D9L6Z9"/>
<evidence type="ECO:0000313" key="3">
    <source>
        <dbReference type="Proteomes" id="UP000256779"/>
    </source>
</evidence>
<proteinExistence type="predicted"/>